<evidence type="ECO:0000313" key="3">
    <source>
        <dbReference type="Proteomes" id="UP000813427"/>
    </source>
</evidence>
<proteinExistence type="predicted"/>
<organism evidence="2 3">
    <name type="scientific">Fusarium tricinctum</name>
    <dbReference type="NCBI Taxonomy" id="61284"/>
    <lineage>
        <taxon>Eukaryota</taxon>
        <taxon>Fungi</taxon>
        <taxon>Dikarya</taxon>
        <taxon>Ascomycota</taxon>
        <taxon>Pezizomycotina</taxon>
        <taxon>Sordariomycetes</taxon>
        <taxon>Hypocreomycetidae</taxon>
        <taxon>Hypocreales</taxon>
        <taxon>Nectriaceae</taxon>
        <taxon>Fusarium</taxon>
        <taxon>Fusarium tricinctum species complex</taxon>
    </lineage>
</organism>
<dbReference type="Proteomes" id="UP000813427">
    <property type="component" value="Unassembled WGS sequence"/>
</dbReference>
<evidence type="ECO:0000313" key="2">
    <source>
        <dbReference type="EMBL" id="KAH7238502.1"/>
    </source>
</evidence>
<sequence>MSHCTKIWLESRRTVQTFQFNCCKYTRLILVAVFSTALVSPLLLATSITPRATAVGLKDTLSGRPDPIQGRPSLLFAVSSFTRRTLGLLLSTNHVSRDKVMTSCPLYPPLNATDIRHVLGRPIADRKRDDTAIVAGVSSLYWPAQAWLDGNRHQHQMAPATFCPRTRELAACEPASSAASCSGQAHQSLDFDMDLRRPPLLTSGRERFYWFFNNLRNHQRLFGTYDREIDGPLIRPAPHEPSALPWS</sequence>
<keyword evidence="1" id="KW-0472">Membrane</keyword>
<gene>
    <name evidence="2" type="ORF">BKA59DRAFT_248362</name>
</gene>
<keyword evidence="1" id="KW-0812">Transmembrane</keyword>
<comment type="caution">
    <text evidence="2">The sequence shown here is derived from an EMBL/GenBank/DDBJ whole genome shotgun (WGS) entry which is preliminary data.</text>
</comment>
<accession>A0A8K0RQN2</accession>
<dbReference type="AlphaFoldDB" id="A0A8K0RQN2"/>
<feature type="transmembrane region" description="Helical" evidence="1">
    <location>
        <begin position="28"/>
        <end position="48"/>
    </location>
</feature>
<dbReference type="EMBL" id="JAGPXF010000006">
    <property type="protein sequence ID" value="KAH7238502.1"/>
    <property type="molecule type" value="Genomic_DNA"/>
</dbReference>
<keyword evidence="1" id="KW-1133">Transmembrane helix</keyword>
<reference evidence="2" key="1">
    <citation type="journal article" date="2021" name="Nat. Commun.">
        <title>Genetic determinants of endophytism in the Arabidopsis root mycobiome.</title>
        <authorList>
            <person name="Mesny F."/>
            <person name="Miyauchi S."/>
            <person name="Thiergart T."/>
            <person name="Pickel B."/>
            <person name="Atanasova L."/>
            <person name="Karlsson M."/>
            <person name="Huettel B."/>
            <person name="Barry K.W."/>
            <person name="Haridas S."/>
            <person name="Chen C."/>
            <person name="Bauer D."/>
            <person name="Andreopoulos W."/>
            <person name="Pangilinan J."/>
            <person name="LaButti K."/>
            <person name="Riley R."/>
            <person name="Lipzen A."/>
            <person name="Clum A."/>
            <person name="Drula E."/>
            <person name="Henrissat B."/>
            <person name="Kohler A."/>
            <person name="Grigoriev I.V."/>
            <person name="Martin F.M."/>
            <person name="Hacquard S."/>
        </authorList>
    </citation>
    <scope>NUCLEOTIDE SEQUENCE</scope>
    <source>
        <strain evidence="2">MPI-SDFR-AT-0068</strain>
    </source>
</reference>
<evidence type="ECO:0000256" key="1">
    <source>
        <dbReference type="SAM" id="Phobius"/>
    </source>
</evidence>
<keyword evidence="3" id="KW-1185">Reference proteome</keyword>
<name>A0A8K0RQN2_9HYPO</name>
<protein>
    <submittedName>
        <fullName evidence="2">Uncharacterized protein</fullName>
    </submittedName>
</protein>